<accession>A0ABP7V735</accession>
<comment type="caution">
    <text evidence="1">The sequence shown here is derived from an EMBL/GenBank/DDBJ whole genome shotgun (WGS) entry which is preliminary data.</text>
</comment>
<protein>
    <recommendedName>
        <fullName evidence="3">Transposase DDE domain-containing protein</fullName>
    </recommendedName>
</protein>
<dbReference type="Proteomes" id="UP001501734">
    <property type="component" value="Unassembled WGS sequence"/>
</dbReference>
<keyword evidence="2" id="KW-1185">Reference proteome</keyword>
<evidence type="ECO:0000313" key="2">
    <source>
        <dbReference type="Proteomes" id="UP001501734"/>
    </source>
</evidence>
<proteinExistence type="predicted"/>
<evidence type="ECO:0008006" key="3">
    <source>
        <dbReference type="Google" id="ProtNLM"/>
    </source>
</evidence>
<sequence length="77" mass="8800">MRRAHVRGKQEVHNDIGIMLMSMNLTKLAIEARRQAEASRSSSIKNIKCDKTIRILIGSSHFYYLGRLNSQPLSRSD</sequence>
<reference evidence="2" key="1">
    <citation type="journal article" date="2019" name="Int. J. Syst. Evol. Microbiol.">
        <title>The Global Catalogue of Microorganisms (GCM) 10K type strain sequencing project: providing services to taxonomists for standard genome sequencing and annotation.</title>
        <authorList>
            <consortium name="The Broad Institute Genomics Platform"/>
            <consortium name="The Broad Institute Genome Sequencing Center for Infectious Disease"/>
            <person name="Wu L."/>
            <person name="Ma J."/>
        </authorList>
    </citation>
    <scope>NUCLEOTIDE SEQUENCE [LARGE SCALE GENOMIC DNA]</scope>
    <source>
        <strain evidence="2">JCM 17250</strain>
    </source>
</reference>
<name>A0ABP7V735_9BACI</name>
<organism evidence="1 2">
    <name type="scientific">Amphibacillus indicireducens</name>
    <dbReference type="NCBI Taxonomy" id="1076330"/>
    <lineage>
        <taxon>Bacteria</taxon>
        <taxon>Bacillati</taxon>
        <taxon>Bacillota</taxon>
        <taxon>Bacilli</taxon>
        <taxon>Bacillales</taxon>
        <taxon>Bacillaceae</taxon>
        <taxon>Amphibacillus</taxon>
    </lineage>
</organism>
<dbReference type="EMBL" id="BAABDL010000023">
    <property type="protein sequence ID" value="GAA4060972.1"/>
    <property type="molecule type" value="Genomic_DNA"/>
</dbReference>
<evidence type="ECO:0000313" key="1">
    <source>
        <dbReference type="EMBL" id="GAA4060972.1"/>
    </source>
</evidence>
<gene>
    <name evidence="1" type="ORF">GCM10022410_05050</name>
</gene>